<comment type="caution">
    <text evidence="1">The sequence shown here is derived from an EMBL/GenBank/DDBJ whole genome shotgun (WGS) entry which is preliminary data.</text>
</comment>
<sequence>MRGLPREHLHRTALRIAAWSADCHPRQMDADAREYRAIQTFYGQRRARRSGIPYLHHIDEGLWVLRALGASDHAQRAYCLHPLVQEDDARAAAWAYALATGADLSGPPVDGVSDEPRVLALALDYRETANAALSHRPDLKGPDDIALSAEPEVNDMLRADKVQNYKDFIRHHRGSHPRSAELERYFQAWLARLDVSPEQLTRWHAALEHLQDNIPRT</sequence>
<gene>
    <name evidence="1" type="ORF">FJV41_45385</name>
</gene>
<evidence type="ECO:0000313" key="1">
    <source>
        <dbReference type="EMBL" id="TQF09293.1"/>
    </source>
</evidence>
<evidence type="ECO:0000313" key="2">
    <source>
        <dbReference type="Proteomes" id="UP000315369"/>
    </source>
</evidence>
<dbReference type="AlphaFoldDB" id="A0A540WJV5"/>
<protein>
    <submittedName>
        <fullName evidence="1">Uncharacterized protein</fullName>
    </submittedName>
</protein>
<keyword evidence="2" id="KW-1185">Reference proteome</keyword>
<dbReference type="Proteomes" id="UP000315369">
    <property type="component" value="Unassembled WGS sequence"/>
</dbReference>
<dbReference type="EMBL" id="VIFM01000364">
    <property type="protein sequence ID" value="TQF09293.1"/>
    <property type="molecule type" value="Genomic_DNA"/>
</dbReference>
<organism evidence="1 2">
    <name type="scientific">Myxococcus llanfairpwllgwyngyllgogerychwyrndrobwllllantysiliogogogochensis</name>
    <dbReference type="NCBI Taxonomy" id="2590453"/>
    <lineage>
        <taxon>Bacteria</taxon>
        <taxon>Pseudomonadati</taxon>
        <taxon>Myxococcota</taxon>
        <taxon>Myxococcia</taxon>
        <taxon>Myxococcales</taxon>
        <taxon>Cystobacterineae</taxon>
        <taxon>Myxococcaceae</taxon>
        <taxon>Myxococcus</taxon>
    </lineage>
</organism>
<name>A0A540WJV5_9BACT</name>
<dbReference type="RefSeq" id="WP_141648869.1">
    <property type="nucleotide sequence ID" value="NZ_VIFM01000364.1"/>
</dbReference>
<accession>A0A540WJV5</accession>
<proteinExistence type="predicted"/>
<reference evidence="1 2" key="1">
    <citation type="submission" date="2019-06" db="EMBL/GenBank/DDBJ databases">
        <authorList>
            <person name="Livingstone P."/>
            <person name="Whitworth D."/>
        </authorList>
    </citation>
    <scope>NUCLEOTIDE SEQUENCE [LARGE SCALE GENOMIC DNA]</scope>
    <source>
        <strain evidence="1 2">AM401</strain>
    </source>
</reference>
<dbReference type="OrthoDB" id="1550962at2"/>